<feature type="compositionally biased region" description="Polar residues" evidence="6">
    <location>
        <begin position="1"/>
        <end position="11"/>
    </location>
</feature>
<evidence type="ECO:0000256" key="5">
    <source>
        <dbReference type="ARBA" id="ARBA00023136"/>
    </source>
</evidence>
<dbReference type="Gene3D" id="1.20.58.340">
    <property type="entry name" value="Magnesium transport protein CorA, transmembrane region"/>
    <property type="match status" value="3"/>
</dbReference>
<gene>
    <name evidence="8" type="ORF">TSPGSL018_28335</name>
</gene>
<evidence type="ECO:0000313" key="8">
    <source>
        <dbReference type="EMBL" id="JAC73626.1"/>
    </source>
</evidence>
<feature type="compositionally biased region" description="Basic and acidic residues" evidence="6">
    <location>
        <begin position="334"/>
        <end position="354"/>
    </location>
</feature>
<dbReference type="Pfam" id="PF22099">
    <property type="entry name" value="MRS2-like"/>
    <property type="match status" value="1"/>
</dbReference>
<feature type="transmembrane region" description="Helical" evidence="7">
    <location>
        <begin position="554"/>
        <end position="580"/>
    </location>
</feature>
<dbReference type="AlphaFoldDB" id="A0A061RSY3"/>
<dbReference type="GO" id="GO:0016020">
    <property type="term" value="C:membrane"/>
    <property type="evidence" value="ECO:0007669"/>
    <property type="project" value="UniProtKB-SubCell"/>
</dbReference>
<keyword evidence="5 7" id="KW-0472">Membrane</keyword>
<dbReference type="InterPro" id="IPR045863">
    <property type="entry name" value="CorA_TM1_TM2"/>
</dbReference>
<evidence type="ECO:0000256" key="1">
    <source>
        <dbReference type="ARBA" id="ARBA00004141"/>
    </source>
</evidence>
<dbReference type="EMBL" id="GBEZ01012242">
    <property type="protein sequence ID" value="JAC73626.1"/>
    <property type="molecule type" value="Transcribed_RNA"/>
</dbReference>
<feature type="transmembrane region" description="Helical" evidence="7">
    <location>
        <begin position="592"/>
        <end position="614"/>
    </location>
</feature>
<evidence type="ECO:0000256" key="3">
    <source>
        <dbReference type="ARBA" id="ARBA00022692"/>
    </source>
</evidence>
<comment type="subcellular location">
    <subcellularLocation>
        <location evidence="1">Membrane</location>
        <topology evidence="1">Multi-pass membrane protein</topology>
    </subcellularLocation>
</comment>
<reference evidence="8" key="1">
    <citation type="submission" date="2014-05" db="EMBL/GenBank/DDBJ databases">
        <title>The transcriptome of the halophilic microalga Tetraselmis sp. GSL018 isolated from the Great Salt Lake, Utah.</title>
        <authorList>
            <person name="Jinkerson R.E."/>
            <person name="D'Adamo S."/>
            <person name="Posewitz M.C."/>
        </authorList>
    </citation>
    <scope>NUCLEOTIDE SEQUENCE</scope>
    <source>
        <strain evidence="8">GSL018</strain>
    </source>
</reference>
<comment type="similarity">
    <text evidence="2">Belongs to the CorA metal ion transporter (MIT) (TC 1.A.35.5) family.</text>
</comment>
<feature type="compositionally biased region" description="Basic and acidic residues" evidence="6">
    <location>
        <begin position="372"/>
        <end position="382"/>
    </location>
</feature>
<sequence length="629" mass="69630">MRPKPISSSAVQHAEEVPLHPPASGEAGRPQQSPRTAPGKPPMPWPSSNGPPLPGPMQPRVWLHIDDQGKASYVQVEKQTLVQNLGIPYRDLRILDPLVPMPYPTAIFIREKALVINLETIKMIICRDQVFLLSVVDMSMPDKPARPTLEHHFTADLCRRLKSPGPLRRDTNVTIDTDLPYELRALEAALAEANKVLEHEVTNLEQDARSALDNLTKKVSRAALENVRRVKTRLNRLTARIGKLREELEDLMDDDEDMADMYLGRRAEMEKAQEAANQELQQMQSDYNAAMRSPRSEGHPPGEAAGDSDAWEGADAGGDFYEPWHEGAAAEYHEAPAHGEECSEPAELLRRGSAETEPCPGAAGEAEEGGDGSERPMRHSADEYQEAPVAEAGRRASEGTEAHASGGHGAAAPKPRWHKSVSLLHRQSGEPGQGAKAKRSVVHSIQRRVPHIPYIEFRKSKSVSQVGSSAEPEEHQQHDVAFDDPQIFHWSGTSQKVEHWGGVDPHDIEGVEALLEAYFMQVDFSMSRLVILKERIDDTEDLINIELDSRRNELVALEVILTTLTLIFSIISSVGGIFGMNLKSGIEEDEHAFYIVTGLSILVAISAFVAIIIYCRQKRLMFMGVPSKI</sequence>
<dbReference type="PANTHER" id="PTHR13890:SF31">
    <property type="entry name" value="MAGNESIUM TRANSPORTER MRS2-2-RELATED"/>
    <property type="match status" value="1"/>
</dbReference>
<keyword evidence="4 7" id="KW-1133">Transmembrane helix</keyword>
<dbReference type="SUPFAM" id="SSF144083">
    <property type="entry name" value="Magnesium transport protein CorA, transmembrane region"/>
    <property type="match status" value="1"/>
</dbReference>
<organism evidence="8">
    <name type="scientific">Tetraselmis sp. GSL018</name>
    <dbReference type="NCBI Taxonomy" id="582737"/>
    <lineage>
        <taxon>Eukaryota</taxon>
        <taxon>Viridiplantae</taxon>
        <taxon>Chlorophyta</taxon>
        <taxon>core chlorophytes</taxon>
        <taxon>Chlorodendrophyceae</taxon>
        <taxon>Chlorodendrales</taxon>
        <taxon>Chlorodendraceae</taxon>
        <taxon>Tetraselmis</taxon>
    </lineage>
</organism>
<evidence type="ECO:0000256" key="6">
    <source>
        <dbReference type="SAM" id="MobiDB-lite"/>
    </source>
</evidence>
<feature type="compositionally biased region" description="Pro residues" evidence="6">
    <location>
        <begin position="39"/>
        <end position="57"/>
    </location>
</feature>
<evidence type="ECO:0000256" key="2">
    <source>
        <dbReference type="ARBA" id="ARBA00007535"/>
    </source>
</evidence>
<evidence type="ECO:0000256" key="7">
    <source>
        <dbReference type="SAM" id="Phobius"/>
    </source>
</evidence>
<name>A0A061RSY3_9CHLO</name>
<feature type="compositionally biased region" description="Low complexity" evidence="6">
    <location>
        <begin position="355"/>
        <end position="364"/>
    </location>
</feature>
<dbReference type="Gene3D" id="2.40.128.330">
    <property type="match status" value="1"/>
</dbReference>
<proteinExistence type="inferred from homology"/>
<dbReference type="PANTHER" id="PTHR13890">
    <property type="entry name" value="RNA SPLICING PROTEIN MRS2, MITOCHONDRIAL"/>
    <property type="match status" value="1"/>
</dbReference>
<dbReference type="InterPro" id="IPR039204">
    <property type="entry name" value="MRS2-like"/>
</dbReference>
<feature type="compositionally biased region" description="Basic and acidic residues" evidence="6">
    <location>
        <begin position="392"/>
        <end position="401"/>
    </location>
</feature>
<accession>A0A061RSY3</accession>
<feature type="region of interest" description="Disordered" evidence="6">
    <location>
        <begin position="334"/>
        <end position="415"/>
    </location>
</feature>
<keyword evidence="3 7" id="KW-0812">Transmembrane</keyword>
<evidence type="ECO:0000256" key="4">
    <source>
        <dbReference type="ARBA" id="ARBA00022989"/>
    </source>
</evidence>
<feature type="region of interest" description="Disordered" evidence="6">
    <location>
        <begin position="289"/>
        <end position="322"/>
    </location>
</feature>
<protein>
    <submittedName>
        <fullName evidence="8">Magnesium transporter 3</fullName>
    </submittedName>
</protein>
<feature type="region of interest" description="Disordered" evidence="6">
    <location>
        <begin position="1"/>
        <end position="60"/>
    </location>
</feature>
<dbReference type="GO" id="GO:0015095">
    <property type="term" value="F:magnesium ion transmembrane transporter activity"/>
    <property type="evidence" value="ECO:0007669"/>
    <property type="project" value="UniProtKB-ARBA"/>
</dbReference>